<evidence type="ECO:0000313" key="4">
    <source>
        <dbReference type="EMBL" id="KAG5672379.1"/>
    </source>
</evidence>
<dbReference type="OrthoDB" id="2021143at2759"/>
<dbReference type="PANTHER" id="PTHR13299">
    <property type="entry name" value="PEROXISOMAL MEMBRANE PROTEIN PEX16"/>
    <property type="match status" value="1"/>
</dbReference>
<gene>
    <name evidence="4" type="ORF">PVAND_002511</name>
</gene>
<sequence>MALNLKTLFKQYAKFIADNAETCSDIEMMTKYFGYFISGKLSNDGSNILTEAMLSFSNLLVVFNDQIIRREVINRHDDDSRERYDEEHKLKLFLTILDNLEVLIELTSKKMFGNKRKFIVIFIIQTVKCVGRLVLLIKYKNRISQTPAIEYLDRKNIFKQTQNTSPLQPELNQTSSITLKLKRSGKTIRKVSNAPPIYSRNFKAPELESSDRFYSLNHTAIKNAEIMYVLKPMLHLGSVAAFGYKSWKSYFFPLLLDTYSIYIYYKYRNYMTSDQKRELSRRCVNMLLYILRSPFYDKYSADKIDSFMRALNNIPFARFIVEPYRQYLPNYQDTYFYMFSN</sequence>
<comment type="subcellular location">
    <subcellularLocation>
        <location evidence="3">Peroxisome membrane</location>
    </subcellularLocation>
</comment>
<evidence type="ECO:0000256" key="3">
    <source>
        <dbReference type="RuleBase" id="RU365003"/>
    </source>
</evidence>
<reference evidence="4" key="1">
    <citation type="submission" date="2021-03" db="EMBL/GenBank/DDBJ databases">
        <title>Chromosome level genome of the anhydrobiotic midge Polypedilum vanderplanki.</title>
        <authorList>
            <person name="Yoshida Y."/>
            <person name="Kikawada T."/>
            <person name="Gusev O."/>
        </authorList>
    </citation>
    <scope>NUCLEOTIDE SEQUENCE</scope>
    <source>
        <strain evidence="4">NIAS01</strain>
        <tissue evidence="4">Whole body or cell culture</tissue>
    </source>
</reference>
<dbReference type="GO" id="GO:0007031">
    <property type="term" value="P:peroxisome organization"/>
    <property type="evidence" value="ECO:0007669"/>
    <property type="project" value="UniProtKB-KW"/>
</dbReference>
<keyword evidence="3" id="KW-0576">Peroxisome</keyword>
<dbReference type="Pfam" id="PF08610">
    <property type="entry name" value="Pex16"/>
    <property type="match status" value="1"/>
</dbReference>
<organism evidence="4 5">
    <name type="scientific">Polypedilum vanderplanki</name>
    <name type="common">Sleeping chironomid midge</name>
    <dbReference type="NCBI Taxonomy" id="319348"/>
    <lineage>
        <taxon>Eukaryota</taxon>
        <taxon>Metazoa</taxon>
        <taxon>Ecdysozoa</taxon>
        <taxon>Arthropoda</taxon>
        <taxon>Hexapoda</taxon>
        <taxon>Insecta</taxon>
        <taxon>Pterygota</taxon>
        <taxon>Neoptera</taxon>
        <taxon>Endopterygota</taxon>
        <taxon>Diptera</taxon>
        <taxon>Nematocera</taxon>
        <taxon>Chironomoidea</taxon>
        <taxon>Chironomidae</taxon>
        <taxon>Chironominae</taxon>
        <taxon>Polypedilum</taxon>
        <taxon>Polypedilum</taxon>
    </lineage>
</organism>
<protein>
    <recommendedName>
        <fullName evidence="2 3">Peroxisomal membrane protein PEX16</fullName>
    </recommendedName>
</protein>
<name>A0A9J6BSE0_POLVA</name>
<comment type="caution">
    <text evidence="4">The sequence shown here is derived from an EMBL/GenBank/DDBJ whole genome shotgun (WGS) entry which is preliminary data.</text>
</comment>
<dbReference type="PANTHER" id="PTHR13299:SF0">
    <property type="entry name" value="PEROXISOMAL MEMBRANE PROTEIN PEX16"/>
    <property type="match status" value="1"/>
</dbReference>
<comment type="similarity">
    <text evidence="1 3">Belongs to the peroxin-16 family.</text>
</comment>
<dbReference type="EMBL" id="JADBJN010000003">
    <property type="protein sequence ID" value="KAG5672379.1"/>
    <property type="molecule type" value="Genomic_DNA"/>
</dbReference>
<dbReference type="InterPro" id="IPR013919">
    <property type="entry name" value="Pex16"/>
</dbReference>
<evidence type="ECO:0000256" key="2">
    <source>
        <dbReference type="ARBA" id="ARBA00018577"/>
    </source>
</evidence>
<dbReference type="GO" id="GO:0005778">
    <property type="term" value="C:peroxisomal membrane"/>
    <property type="evidence" value="ECO:0007669"/>
    <property type="project" value="UniProtKB-SubCell"/>
</dbReference>
<keyword evidence="5" id="KW-1185">Reference proteome</keyword>
<dbReference type="Proteomes" id="UP001107558">
    <property type="component" value="Chromosome 3"/>
</dbReference>
<accession>A0A9J6BSE0</accession>
<dbReference type="AlphaFoldDB" id="A0A9J6BSE0"/>
<keyword evidence="3" id="KW-0962">Peroxisome biogenesis</keyword>
<evidence type="ECO:0000256" key="1">
    <source>
        <dbReference type="ARBA" id="ARBA00009505"/>
    </source>
</evidence>
<evidence type="ECO:0000313" key="5">
    <source>
        <dbReference type="Proteomes" id="UP001107558"/>
    </source>
</evidence>
<proteinExistence type="inferred from homology"/>